<dbReference type="InterPro" id="IPR010247">
    <property type="entry name" value="HutG_amidohyd"/>
</dbReference>
<protein>
    <submittedName>
        <fullName evidence="1">N-formylglutamate deformylase</fullName>
        <ecNumber evidence="1">3.5.1.68</ecNumber>
    </submittedName>
</protein>
<keyword evidence="1" id="KW-0378">Hydrolase</keyword>
<comment type="caution">
    <text evidence="1">The sequence shown here is derived from an EMBL/GenBank/DDBJ whole genome shotgun (WGS) entry which is preliminary data.</text>
</comment>
<keyword evidence="2" id="KW-1185">Reference proteome</keyword>
<accession>A0ABV6G6H9</accession>
<dbReference type="Gene3D" id="3.40.630.40">
    <property type="entry name" value="Zn-dependent exopeptidases"/>
    <property type="match status" value="1"/>
</dbReference>
<dbReference type="SUPFAM" id="SSF53187">
    <property type="entry name" value="Zn-dependent exopeptidases"/>
    <property type="match status" value="1"/>
</dbReference>
<dbReference type="Pfam" id="PF05013">
    <property type="entry name" value="FGase"/>
    <property type="match status" value="1"/>
</dbReference>
<gene>
    <name evidence="1" type="primary">hutG</name>
    <name evidence="1" type="ORF">ACFFHW_14150</name>
</gene>
<dbReference type="GO" id="GO:0050129">
    <property type="term" value="F:N-formylglutamate deformylase activity"/>
    <property type="evidence" value="ECO:0007669"/>
    <property type="project" value="UniProtKB-EC"/>
</dbReference>
<evidence type="ECO:0000313" key="1">
    <source>
        <dbReference type="EMBL" id="MFC0269113.1"/>
    </source>
</evidence>
<organism evidence="1 2">
    <name type="scientific">Kushneria aurantia</name>
    <dbReference type="NCBI Taxonomy" id="504092"/>
    <lineage>
        <taxon>Bacteria</taxon>
        <taxon>Pseudomonadati</taxon>
        <taxon>Pseudomonadota</taxon>
        <taxon>Gammaproteobacteria</taxon>
        <taxon>Oceanospirillales</taxon>
        <taxon>Halomonadaceae</taxon>
        <taxon>Kushneria</taxon>
    </lineage>
</organism>
<dbReference type="EMBL" id="JBHLVX010000051">
    <property type="protein sequence ID" value="MFC0269113.1"/>
    <property type="molecule type" value="Genomic_DNA"/>
</dbReference>
<dbReference type="RefSeq" id="WP_019951010.1">
    <property type="nucleotide sequence ID" value="NZ_JBHLVX010000051.1"/>
</dbReference>
<evidence type="ECO:0000313" key="2">
    <source>
        <dbReference type="Proteomes" id="UP001589814"/>
    </source>
</evidence>
<reference evidence="1 2" key="1">
    <citation type="submission" date="2024-09" db="EMBL/GenBank/DDBJ databases">
        <authorList>
            <person name="Sun Q."/>
            <person name="Mori K."/>
        </authorList>
    </citation>
    <scope>NUCLEOTIDE SEQUENCE [LARGE SCALE GENOMIC DNA]</scope>
    <source>
        <strain evidence="1 2">CCM 7415</strain>
    </source>
</reference>
<proteinExistence type="predicted"/>
<dbReference type="Proteomes" id="UP001589814">
    <property type="component" value="Unassembled WGS sequence"/>
</dbReference>
<dbReference type="EC" id="3.5.1.68" evidence="1"/>
<sequence length="273" mass="30508">MTSFELTRGDTPLLISIPHAGVRLTPEVEAGLTDQAHALTDTDWYMPELYDFTERLGCSRLRGLYSRYVIDLNRPADDTPLYAGATTGLFPEIDFDGRPLFRPGLEPAPQARTQALAEIWQPYHQALAAELQRLKARFGYALLFDAHSIRSQVPRLFEGPLPDINLGTFEGASCAPALSERLQALCAAQSTYSWVLNGRFKGGYMTRHYGNPADNVHAVQLELSQHTYMAEPEAGVDYPGDAIFPWREERAARVRPLLEALMSDMQGWVPQGR</sequence>
<name>A0ABV6G6H9_9GAMM</name>
<dbReference type="NCBIfam" id="TIGR02017">
    <property type="entry name" value="hutG_amidohyd"/>
    <property type="match status" value="1"/>
</dbReference>
<dbReference type="InterPro" id="IPR007709">
    <property type="entry name" value="N-FG_amidohydro"/>
</dbReference>